<gene>
    <name evidence="4" type="ORF">EXIGLDRAFT_761285</name>
</gene>
<feature type="transmembrane region" description="Helical" evidence="2">
    <location>
        <begin position="365"/>
        <end position="385"/>
    </location>
</feature>
<feature type="transmembrane region" description="Helical" evidence="2">
    <location>
        <begin position="256"/>
        <end position="278"/>
    </location>
</feature>
<organism evidence="4 5">
    <name type="scientific">Exidia glandulosa HHB12029</name>
    <dbReference type="NCBI Taxonomy" id="1314781"/>
    <lineage>
        <taxon>Eukaryota</taxon>
        <taxon>Fungi</taxon>
        <taxon>Dikarya</taxon>
        <taxon>Basidiomycota</taxon>
        <taxon>Agaricomycotina</taxon>
        <taxon>Agaricomycetes</taxon>
        <taxon>Auriculariales</taxon>
        <taxon>Exidiaceae</taxon>
        <taxon>Exidia</taxon>
    </lineage>
</organism>
<feature type="compositionally biased region" description="Low complexity" evidence="1">
    <location>
        <begin position="1"/>
        <end position="11"/>
    </location>
</feature>
<sequence length="462" mass="50991">MSSRRPSSTTRTSRDDEPNAITDQGELVREEDDAEAAKHEHRPFSHGWRDPAIAGARAAYMKAIAGGTLLTIVAILAILSIYWGAFWKLDDHLHNLHVVVADLDGGSIGQFVTQGLTSSNFTGSPKQLTFDVANRGQFASTQDVERYVLNEHVWAAVVVESGASQRLTAAATDASYNGSLALTVIIETARNENAVPVYIQPYLESSLRTLGAAFALQRARQLSGSDASAILGTAPQALTAPLGYTVRDLRPFDVPVAAAVDFVGLIYLLIISFLLTLLNYNARAASRLDTLLNLRSLILIRLIVPFAMYFAVSWFYSFISLAFQVPFSRWYGDGGFLIYWSMSFIAMCALGLAVEALVTILTPRFVPYFLILWIISNVSVAFYPLELLPGLFKYGHASPFYNVELAVRSLLFGTKSFLGLNFGVMVAWVAVSCVTIPLFSVLIRTRDRRAARRRIEEEKLER</sequence>
<dbReference type="OrthoDB" id="2140105at2759"/>
<dbReference type="PANTHER" id="PTHR34814">
    <property type="entry name" value="NITROSOGUANIDINE RESISTANCE PROTEIN SNG1"/>
    <property type="match status" value="1"/>
</dbReference>
<feature type="domain" description="DUF3533" evidence="3">
    <location>
        <begin position="69"/>
        <end position="433"/>
    </location>
</feature>
<feature type="region of interest" description="Disordered" evidence="1">
    <location>
        <begin position="1"/>
        <end position="45"/>
    </location>
</feature>
<dbReference type="AlphaFoldDB" id="A0A165NNS1"/>
<evidence type="ECO:0000259" key="3">
    <source>
        <dbReference type="Pfam" id="PF12051"/>
    </source>
</evidence>
<evidence type="ECO:0000256" key="2">
    <source>
        <dbReference type="SAM" id="Phobius"/>
    </source>
</evidence>
<proteinExistence type="predicted"/>
<keyword evidence="2" id="KW-0472">Membrane</keyword>
<evidence type="ECO:0000313" key="4">
    <source>
        <dbReference type="EMBL" id="KZW01003.1"/>
    </source>
</evidence>
<keyword evidence="5" id="KW-1185">Reference proteome</keyword>
<feature type="transmembrane region" description="Helical" evidence="2">
    <location>
        <begin position="337"/>
        <end position="358"/>
    </location>
</feature>
<name>A0A165NNS1_EXIGL</name>
<feature type="transmembrane region" description="Helical" evidence="2">
    <location>
        <begin position="298"/>
        <end position="317"/>
    </location>
</feature>
<dbReference type="EMBL" id="KV425897">
    <property type="protein sequence ID" value="KZW01003.1"/>
    <property type="molecule type" value="Genomic_DNA"/>
</dbReference>
<evidence type="ECO:0000313" key="5">
    <source>
        <dbReference type="Proteomes" id="UP000077266"/>
    </source>
</evidence>
<dbReference type="InParanoid" id="A0A165NNS1"/>
<dbReference type="Proteomes" id="UP000077266">
    <property type="component" value="Unassembled WGS sequence"/>
</dbReference>
<dbReference type="PANTHER" id="PTHR34814:SF1">
    <property type="entry name" value="NITROSOGUANIDINE RESISTANCE PROTEIN SNG1"/>
    <property type="match status" value="1"/>
</dbReference>
<dbReference type="STRING" id="1314781.A0A165NNS1"/>
<keyword evidence="2" id="KW-1133">Transmembrane helix</keyword>
<protein>
    <recommendedName>
        <fullName evidence="3">DUF3533 domain-containing protein</fullName>
    </recommendedName>
</protein>
<dbReference type="GO" id="GO:0016020">
    <property type="term" value="C:membrane"/>
    <property type="evidence" value="ECO:0007669"/>
    <property type="project" value="TreeGrafter"/>
</dbReference>
<reference evidence="4 5" key="1">
    <citation type="journal article" date="2016" name="Mol. Biol. Evol.">
        <title>Comparative Genomics of Early-Diverging Mushroom-Forming Fungi Provides Insights into the Origins of Lignocellulose Decay Capabilities.</title>
        <authorList>
            <person name="Nagy L.G."/>
            <person name="Riley R."/>
            <person name="Tritt A."/>
            <person name="Adam C."/>
            <person name="Daum C."/>
            <person name="Floudas D."/>
            <person name="Sun H."/>
            <person name="Yadav J.S."/>
            <person name="Pangilinan J."/>
            <person name="Larsson K.H."/>
            <person name="Matsuura K."/>
            <person name="Barry K."/>
            <person name="Labutti K."/>
            <person name="Kuo R."/>
            <person name="Ohm R.A."/>
            <person name="Bhattacharya S.S."/>
            <person name="Shirouzu T."/>
            <person name="Yoshinaga Y."/>
            <person name="Martin F.M."/>
            <person name="Grigoriev I.V."/>
            <person name="Hibbett D.S."/>
        </authorList>
    </citation>
    <scope>NUCLEOTIDE SEQUENCE [LARGE SCALE GENOMIC DNA]</scope>
    <source>
        <strain evidence="4 5">HHB12029</strain>
    </source>
</reference>
<dbReference type="InterPro" id="IPR022703">
    <property type="entry name" value="DUF3533"/>
</dbReference>
<dbReference type="Pfam" id="PF12051">
    <property type="entry name" value="DUF3533"/>
    <property type="match status" value="1"/>
</dbReference>
<keyword evidence="2" id="KW-0812">Transmembrane</keyword>
<dbReference type="InterPro" id="IPR053001">
    <property type="entry name" value="MNNG_permease-like"/>
</dbReference>
<feature type="transmembrane region" description="Helical" evidence="2">
    <location>
        <begin position="63"/>
        <end position="85"/>
    </location>
</feature>
<evidence type="ECO:0000256" key="1">
    <source>
        <dbReference type="SAM" id="MobiDB-lite"/>
    </source>
</evidence>
<accession>A0A165NNS1</accession>
<feature type="transmembrane region" description="Helical" evidence="2">
    <location>
        <begin position="418"/>
        <end position="443"/>
    </location>
</feature>